<evidence type="ECO:0000313" key="1">
    <source>
        <dbReference type="EMBL" id="MEM0543171.1"/>
    </source>
</evidence>
<organism evidence="1 2">
    <name type="scientific">Flavobacterium aureirubrum</name>
    <dbReference type="NCBI Taxonomy" id="3133147"/>
    <lineage>
        <taxon>Bacteria</taxon>
        <taxon>Pseudomonadati</taxon>
        <taxon>Bacteroidota</taxon>
        <taxon>Flavobacteriia</taxon>
        <taxon>Flavobacteriales</taxon>
        <taxon>Flavobacteriaceae</taxon>
        <taxon>Flavobacterium</taxon>
    </lineage>
</organism>
<dbReference type="Proteomes" id="UP001460072">
    <property type="component" value="Unassembled WGS sequence"/>
</dbReference>
<dbReference type="EMBL" id="JBCGDO010000015">
    <property type="protein sequence ID" value="MEM0543171.1"/>
    <property type="molecule type" value="Genomic_DNA"/>
</dbReference>
<dbReference type="SUPFAM" id="SSF74653">
    <property type="entry name" value="TolA/TonB C-terminal domain"/>
    <property type="match status" value="1"/>
</dbReference>
<proteinExistence type="predicted"/>
<evidence type="ECO:0008006" key="3">
    <source>
        <dbReference type="Google" id="ProtNLM"/>
    </source>
</evidence>
<gene>
    <name evidence="1" type="ORF">WFZ85_11140</name>
</gene>
<comment type="caution">
    <text evidence="1">The sequence shown here is derived from an EMBL/GenBank/DDBJ whole genome shotgun (WGS) entry which is preliminary data.</text>
</comment>
<protein>
    <recommendedName>
        <fullName evidence="3">TonB C-terminal domain-containing protein</fullName>
    </recommendedName>
</protein>
<evidence type="ECO:0000313" key="2">
    <source>
        <dbReference type="Proteomes" id="UP001460072"/>
    </source>
</evidence>
<dbReference type="RefSeq" id="WP_342696369.1">
    <property type="nucleotide sequence ID" value="NZ_JBCGDO010000015.1"/>
</dbReference>
<keyword evidence="2" id="KW-1185">Reference proteome</keyword>
<dbReference type="Gene3D" id="3.30.1150.10">
    <property type="match status" value="1"/>
</dbReference>
<reference evidence="1 2" key="1">
    <citation type="submission" date="2024-03" db="EMBL/GenBank/DDBJ databases">
        <title>Two novel species of the genus Flavobacterium exhibiting potentially degradation of complex polysaccharides.</title>
        <authorList>
            <person name="Lian X."/>
        </authorList>
    </citation>
    <scope>NUCLEOTIDE SEQUENCE [LARGE SCALE GENOMIC DNA]</scope>
    <source>
        <strain evidence="2">j3</strain>
    </source>
</reference>
<accession>A0ABU9N7B1</accession>
<name>A0ABU9N7B1_9FLAO</name>
<sequence length="164" mass="18835">MKIKILLASIFFFVVYKAQSIVSNIRNEKSGTEIYWKTNQIVNKKTVLIEEQTKNNDTIVYTDNSVTVKPEFPGGNETFNAHVNIFVKKENNIKHDVFVSFIVEKTGEVSNIKIFRSVDTTTSEETDKEIIEIIKNSPRWKPGELLGKKVRCMVPLFLTIDGKY</sequence>